<dbReference type="EMBL" id="BLVP01000036">
    <property type="protein sequence ID" value="GFM38382.1"/>
    <property type="molecule type" value="Genomic_DNA"/>
</dbReference>
<keyword evidence="3" id="KW-1185">Reference proteome</keyword>
<feature type="chain" id="PRO_5029524299" description="DUF4292 domain-containing protein" evidence="1">
    <location>
        <begin position="21"/>
        <end position="269"/>
    </location>
</feature>
<dbReference type="Proteomes" id="UP000503820">
    <property type="component" value="Unassembled WGS sequence"/>
</dbReference>
<accession>A0A7J0BYZ0</accession>
<evidence type="ECO:0000313" key="3">
    <source>
        <dbReference type="Proteomes" id="UP000503820"/>
    </source>
</evidence>
<evidence type="ECO:0000256" key="1">
    <source>
        <dbReference type="SAM" id="SignalP"/>
    </source>
</evidence>
<evidence type="ECO:0000313" key="2">
    <source>
        <dbReference type="EMBL" id="GFM38382.1"/>
    </source>
</evidence>
<feature type="signal peptide" evidence="1">
    <location>
        <begin position="1"/>
        <end position="20"/>
    </location>
</feature>
<gene>
    <name evidence="2" type="ORF">DSM19430T_30660</name>
</gene>
<proteinExistence type="predicted"/>
<protein>
    <recommendedName>
        <fullName evidence="4">DUF4292 domain-containing protein</fullName>
    </recommendedName>
</protein>
<keyword evidence="1" id="KW-0732">Signal</keyword>
<name>A0A7J0BYZ0_9BACT</name>
<comment type="caution">
    <text evidence="2">The sequence shown here is derived from an EMBL/GenBank/DDBJ whole genome shotgun (WGS) entry which is preliminary data.</text>
</comment>
<sequence>MPILLSAVLLLALAALSGCATRQTLPPEAIQDPAVRETAHALWLQYLHTAKSRNSEAPFLIGASLRYSTPDSGHRLVLRAWGNGLDPMRIDIEAGVGQTLALIRQDSHSFVAYDPRGQKAYVNNDTGNVLLRFGLPVPFGIRDLGNLMTGRFDRVIPGEYSSVAIAPGGGFAYTLPATSRDGHGSVLRLNAAGQPEEWVAGKGTNRMALTIAGYDTPEALPRRFTIQMGEDKNAILLIRERAWPETPFSDAQLAVDIPAGTHIKPLPRN</sequence>
<organism evidence="2 3">
    <name type="scientific">Desulfovibrio psychrotolerans</name>
    <dbReference type="NCBI Taxonomy" id="415242"/>
    <lineage>
        <taxon>Bacteria</taxon>
        <taxon>Pseudomonadati</taxon>
        <taxon>Thermodesulfobacteriota</taxon>
        <taxon>Desulfovibrionia</taxon>
        <taxon>Desulfovibrionales</taxon>
        <taxon>Desulfovibrionaceae</taxon>
        <taxon>Desulfovibrio</taxon>
    </lineage>
</organism>
<evidence type="ECO:0008006" key="4">
    <source>
        <dbReference type="Google" id="ProtNLM"/>
    </source>
</evidence>
<dbReference type="RefSeq" id="WP_174410992.1">
    <property type="nucleotide sequence ID" value="NZ_BLVP01000036.1"/>
</dbReference>
<dbReference type="AlphaFoldDB" id="A0A7J0BYZ0"/>
<reference evidence="2 3" key="1">
    <citation type="submission" date="2020-05" db="EMBL/GenBank/DDBJ databases">
        <title>Draft genome sequence of Desulfovibrio psychrotolerans JS1T.</title>
        <authorList>
            <person name="Ueno A."/>
            <person name="Tamazawa S."/>
            <person name="Tamamura S."/>
            <person name="Murakami T."/>
            <person name="Kiyama T."/>
            <person name="Inomata H."/>
            <person name="Amano Y."/>
            <person name="Miyakawa K."/>
            <person name="Tamaki H."/>
            <person name="Naganuma T."/>
            <person name="Kaneko K."/>
        </authorList>
    </citation>
    <scope>NUCLEOTIDE SEQUENCE [LARGE SCALE GENOMIC DNA]</scope>
    <source>
        <strain evidence="2 3">JS1</strain>
    </source>
</reference>
<dbReference type="SUPFAM" id="SSF63825">
    <property type="entry name" value="YWTD domain"/>
    <property type="match status" value="1"/>
</dbReference>